<dbReference type="Proteomes" id="UP001153076">
    <property type="component" value="Unassembled WGS sequence"/>
</dbReference>
<accession>A0A9Q1Q9E6</accession>
<organism evidence="2 3">
    <name type="scientific">Carnegiea gigantea</name>
    <dbReference type="NCBI Taxonomy" id="171969"/>
    <lineage>
        <taxon>Eukaryota</taxon>
        <taxon>Viridiplantae</taxon>
        <taxon>Streptophyta</taxon>
        <taxon>Embryophyta</taxon>
        <taxon>Tracheophyta</taxon>
        <taxon>Spermatophyta</taxon>
        <taxon>Magnoliopsida</taxon>
        <taxon>eudicotyledons</taxon>
        <taxon>Gunneridae</taxon>
        <taxon>Pentapetalae</taxon>
        <taxon>Caryophyllales</taxon>
        <taxon>Cactineae</taxon>
        <taxon>Cactaceae</taxon>
        <taxon>Cactoideae</taxon>
        <taxon>Echinocereeae</taxon>
        <taxon>Carnegiea</taxon>
    </lineage>
</organism>
<dbReference type="AlphaFoldDB" id="A0A9Q1Q9E6"/>
<evidence type="ECO:0000313" key="2">
    <source>
        <dbReference type="EMBL" id="KAJ8433081.1"/>
    </source>
</evidence>
<evidence type="ECO:0000256" key="1">
    <source>
        <dbReference type="SAM" id="MobiDB-lite"/>
    </source>
</evidence>
<name>A0A9Q1Q9E6_9CARY</name>
<dbReference type="PROSITE" id="PS51257">
    <property type="entry name" value="PROKAR_LIPOPROTEIN"/>
    <property type="match status" value="1"/>
</dbReference>
<comment type="caution">
    <text evidence="2">The sequence shown here is derived from an EMBL/GenBank/DDBJ whole genome shotgun (WGS) entry which is preliminary data.</text>
</comment>
<protein>
    <recommendedName>
        <fullName evidence="4">Reverse transcriptase domain-containing protein</fullName>
    </recommendedName>
</protein>
<dbReference type="EMBL" id="JAKOGI010000561">
    <property type="protein sequence ID" value="KAJ8433081.1"/>
    <property type="molecule type" value="Genomic_DNA"/>
</dbReference>
<reference evidence="2" key="1">
    <citation type="submission" date="2022-04" db="EMBL/GenBank/DDBJ databases">
        <title>Carnegiea gigantea Genome sequencing and assembly v2.</title>
        <authorList>
            <person name="Copetti D."/>
            <person name="Sanderson M.J."/>
            <person name="Burquez A."/>
            <person name="Wojciechowski M.F."/>
        </authorList>
    </citation>
    <scope>NUCLEOTIDE SEQUENCE</scope>
    <source>
        <strain evidence="2">SGP5-SGP5p</strain>
        <tissue evidence="2">Aerial part</tissue>
    </source>
</reference>
<proteinExistence type="predicted"/>
<feature type="compositionally biased region" description="Basic and acidic residues" evidence="1">
    <location>
        <begin position="43"/>
        <end position="57"/>
    </location>
</feature>
<dbReference type="OrthoDB" id="1433846at2759"/>
<gene>
    <name evidence="2" type="ORF">Cgig2_014129</name>
</gene>
<sequence length="192" mass="21812">MSSMRLLPAFHYLSIAGCEPSHTRAPAESLCRSDEVREIIRPEKNGRSHQRIYDHSTRGHPSTVGPPSGPGGTHELRDYIHTVRNLLPAQILVRRAGANLKASRRILSDEVHSRAPFNSKPQPITTAPKPYNVRKYCEFRKQNGHTTAKCRELKKALHELADKGQIDHFLKRGPRSLRKGCNLTRKKTREEE</sequence>
<keyword evidence="3" id="KW-1185">Reference proteome</keyword>
<feature type="region of interest" description="Disordered" evidence="1">
    <location>
        <begin position="43"/>
        <end position="74"/>
    </location>
</feature>
<evidence type="ECO:0000313" key="3">
    <source>
        <dbReference type="Proteomes" id="UP001153076"/>
    </source>
</evidence>
<evidence type="ECO:0008006" key="4">
    <source>
        <dbReference type="Google" id="ProtNLM"/>
    </source>
</evidence>